<proteinExistence type="predicted"/>
<dbReference type="EMBL" id="CAJVPT010009130">
    <property type="protein sequence ID" value="CAG8558640.1"/>
    <property type="molecule type" value="Genomic_DNA"/>
</dbReference>
<organism evidence="1 2">
    <name type="scientific">Acaulospora colombiana</name>
    <dbReference type="NCBI Taxonomy" id="27376"/>
    <lineage>
        <taxon>Eukaryota</taxon>
        <taxon>Fungi</taxon>
        <taxon>Fungi incertae sedis</taxon>
        <taxon>Mucoromycota</taxon>
        <taxon>Glomeromycotina</taxon>
        <taxon>Glomeromycetes</taxon>
        <taxon>Diversisporales</taxon>
        <taxon>Acaulosporaceae</taxon>
        <taxon>Acaulospora</taxon>
    </lineage>
</organism>
<dbReference type="Proteomes" id="UP000789525">
    <property type="component" value="Unassembled WGS sequence"/>
</dbReference>
<accession>A0ACA9LY45</accession>
<evidence type="ECO:0000313" key="1">
    <source>
        <dbReference type="EMBL" id="CAG8558640.1"/>
    </source>
</evidence>
<reference evidence="1" key="1">
    <citation type="submission" date="2021-06" db="EMBL/GenBank/DDBJ databases">
        <authorList>
            <person name="Kallberg Y."/>
            <person name="Tangrot J."/>
            <person name="Rosling A."/>
        </authorList>
    </citation>
    <scope>NUCLEOTIDE SEQUENCE</scope>
    <source>
        <strain evidence="1">CL356</strain>
    </source>
</reference>
<sequence>MDSNDFRYHEEDNVKCITCEFEYRYENIIPTDNISTLNEYEVAKTSVDHSNHEIEYRLPAVHPLVNPEKRYAFTVVSGASKNHFCPLQSWIYTMNRVLEGFDARIVVYDLGFTNKQRNKILKLTERGYITDFRSFNYSTYPPFWNISKARGEYGWKSAIMAEVARDYPGILIWLDSGTLTEREYFVRIPDLLEKNKGFISPRSQGRMERWTHPGLYKYYSDDHSKYDKYYNCNGASLAFNTYETGELIDEWYRCSLDKNCIAPRGSSRRNHRQDQSVLTYLAARQGMLCTISWRKFWMKTHQDASCKSIVKVFERRN</sequence>
<keyword evidence="2" id="KW-1185">Reference proteome</keyword>
<comment type="caution">
    <text evidence="1">The sequence shown here is derived from an EMBL/GenBank/DDBJ whole genome shotgun (WGS) entry which is preliminary data.</text>
</comment>
<protein>
    <submittedName>
        <fullName evidence="1">4867_t:CDS:1</fullName>
    </submittedName>
</protein>
<evidence type="ECO:0000313" key="2">
    <source>
        <dbReference type="Proteomes" id="UP000789525"/>
    </source>
</evidence>
<gene>
    <name evidence="1" type="ORF">ACOLOM_LOCUS5140</name>
</gene>
<name>A0ACA9LY45_9GLOM</name>